<accession>A0A0R2FED5</accession>
<keyword evidence="2" id="KW-1185">Reference proteome</keyword>
<dbReference type="PATRIC" id="fig|1423804.4.peg.3321"/>
<dbReference type="Proteomes" id="UP000051442">
    <property type="component" value="Unassembled WGS sequence"/>
</dbReference>
<name>A0A0R2FED5_9LACO</name>
<evidence type="ECO:0000313" key="2">
    <source>
        <dbReference type="Proteomes" id="UP000051442"/>
    </source>
</evidence>
<gene>
    <name evidence="1" type="ORF">FD14_GL003087</name>
</gene>
<dbReference type="EMBL" id="AYZM01000003">
    <property type="protein sequence ID" value="KRN26946.1"/>
    <property type="molecule type" value="Genomic_DNA"/>
</dbReference>
<protein>
    <submittedName>
        <fullName evidence="1">Uncharacterized protein</fullName>
    </submittedName>
</protein>
<organism evidence="1 2">
    <name type="scientific">Secundilactobacillus similis DSM 23365 = JCM 2765</name>
    <dbReference type="NCBI Taxonomy" id="1423804"/>
    <lineage>
        <taxon>Bacteria</taxon>
        <taxon>Bacillati</taxon>
        <taxon>Bacillota</taxon>
        <taxon>Bacilli</taxon>
        <taxon>Lactobacillales</taxon>
        <taxon>Lactobacillaceae</taxon>
        <taxon>Secundilactobacillus</taxon>
    </lineage>
</organism>
<reference evidence="1 2" key="1">
    <citation type="journal article" date="2015" name="Genome Announc.">
        <title>Expanding the biotechnology potential of lactobacilli through comparative genomics of 213 strains and associated genera.</title>
        <authorList>
            <person name="Sun Z."/>
            <person name="Harris H.M."/>
            <person name="McCann A."/>
            <person name="Guo C."/>
            <person name="Argimon S."/>
            <person name="Zhang W."/>
            <person name="Yang X."/>
            <person name="Jeffery I.B."/>
            <person name="Cooney J.C."/>
            <person name="Kagawa T.F."/>
            <person name="Liu W."/>
            <person name="Song Y."/>
            <person name="Salvetti E."/>
            <person name="Wrobel A."/>
            <person name="Rasinkangas P."/>
            <person name="Parkhill J."/>
            <person name="Rea M.C."/>
            <person name="O'Sullivan O."/>
            <person name="Ritari J."/>
            <person name="Douillard F.P."/>
            <person name="Paul Ross R."/>
            <person name="Yang R."/>
            <person name="Briner A.E."/>
            <person name="Felis G.E."/>
            <person name="de Vos W.M."/>
            <person name="Barrangou R."/>
            <person name="Klaenhammer T.R."/>
            <person name="Caufield P.W."/>
            <person name="Cui Y."/>
            <person name="Zhang H."/>
            <person name="O'Toole P.W."/>
        </authorList>
    </citation>
    <scope>NUCLEOTIDE SEQUENCE [LARGE SCALE GENOMIC DNA]</scope>
    <source>
        <strain evidence="1 2">DSM 23365</strain>
    </source>
</reference>
<proteinExistence type="predicted"/>
<dbReference type="AlphaFoldDB" id="A0A0R2FED5"/>
<comment type="caution">
    <text evidence="1">The sequence shown here is derived from an EMBL/GenBank/DDBJ whole genome shotgun (WGS) entry which is preliminary data.</text>
</comment>
<evidence type="ECO:0000313" key="1">
    <source>
        <dbReference type="EMBL" id="KRN26946.1"/>
    </source>
</evidence>
<sequence length="51" mass="5670">MCFGYDVFEKPQSVSRETPLAHRKKLSHGDESNADIVGFDSVIKMTTGALR</sequence>